<proteinExistence type="predicted"/>
<dbReference type="Proteomes" id="UP000614996">
    <property type="component" value="Unassembled WGS sequence"/>
</dbReference>
<evidence type="ECO:0000313" key="4">
    <source>
        <dbReference type="Proteomes" id="UP000614996"/>
    </source>
</evidence>
<evidence type="ECO:0000256" key="1">
    <source>
        <dbReference type="SAM" id="MobiDB-lite"/>
    </source>
</evidence>
<dbReference type="GO" id="GO:0046872">
    <property type="term" value="F:metal ion binding"/>
    <property type="evidence" value="ECO:0007669"/>
    <property type="project" value="InterPro"/>
</dbReference>
<dbReference type="EMBL" id="BOPO01000125">
    <property type="protein sequence ID" value="GIL30619.1"/>
    <property type="molecule type" value="Genomic_DNA"/>
</dbReference>
<protein>
    <submittedName>
        <fullName evidence="3">Maleylpyruvate isomerase</fullName>
    </submittedName>
</protein>
<organism evidence="3 4">
    <name type="scientific">Actinocatenispora comari</name>
    <dbReference type="NCBI Taxonomy" id="2807577"/>
    <lineage>
        <taxon>Bacteria</taxon>
        <taxon>Bacillati</taxon>
        <taxon>Actinomycetota</taxon>
        <taxon>Actinomycetes</taxon>
        <taxon>Micromonosporales</taxon>
        <taxon>Micromonosporaceae</taxon>
        <taxon>Actinocatenispora</taxon>
    </lineage>
</organism>
<dbReference type="Pfam" id="PF11716">
    <property type="entry name" value="MDMPI_N"/>
    <property type="match status" value="1"/>
</dbReference>
<dbReference type="Gene3D" id="1.20.120.450">
    <property type="entry name" value="dinb family like domain"/>
    <property type="match status" value="1"/>
</dbReference>
<gene>
    <name evidence="3" type="ORF">NUM_58730</name>
</gene>
<reference evidence="4" key="1">
    <citation type="journal article" date="2021" name="Int. J. Syst. Evol. Microbiol.">
        <title>Actinocatenispora comari sp. nov., an endophytic actinomycete isolated from aerial parts of Comarum salesowianum.</title>
        <authorList>
            <person name="Oyunbileg N."/>
            <person name="Iizaka Y."/>
            <person name="Hamada M."/>
            <person name="Davaapurev B.O."/>
            <person name="Fukumoto A."/>
            <person name="Tsetseg B."/>
            <person name="Kato F."/>
            <person name="Tamura T."/>
            <person name="Batkhuu J."/>
            <person name="Anzai Y."/>
        </authorList>
    </citation>
    <scope>NUCLEOTIDE SEQUENCE [LARGE SCALE GENOMIC DNA]</scope>
    <source>
        <strain evidence="4">NUM-2625</strain>
    </source>
</reference>
<keyword evidence="4" id="KW-1185">Reference proteome</keyword>
<feature type="compositionally biased region" description="Basic and acidic residues" evidence="1">
    <location>
        <begin position="1"/>
        <end position="24"/>
    </location>
</feature>
<dbReference type="InterPro" id="IPR034660">
    <property type="entry name" value="DinB/YfiT-like"/>
</dbReference>
<evidence type="ECO:0000313" key="3">
    <source>
        <dbReference type="EMBL" id="GIL30619.1"/>
    </source>
</evidence>
<sequence>MHGRRADRAPQDGYDAPRHAEVPADPRPAGVLGPVPAAEPTAVTREQALAALTVGYRQLTAVVQGRPDTDLIRPTRCTGWSVLDVLYHVLLDAQRALIALATPDDRVADTDYISYWRSFPASPRIGANEHARAVRIAASAFRPRTLVQLWQETSAAVVHAARAADADLLLSTQQHVLTLPDLLATLAVEACVHGLDMTLELADAPTADPLPLALTRRTLDGLLGAGVRRPGWGDRDYVLKGTGRTPLSATERELLGPAAAQFPLFA</sequence>
<feature type="domain" description="Mycothiol-dependent maleylpyruvate isomerase metal-binding" evidence="2">
    <location>
        <begin position="57"/>
        <end position="197"/>
    </location>
</feature>
<keyword evidence="3" id="KW-0413">Isomerase</keyword>
<comment type="caution">
    <text evidence="3">The sequence shown here is derived from an EMBL/GenBank/DDBJ whole genome shotgun (WGS) entry which is preliminary data.</text>
</comment>
<dbReference type="SUPFAM" id="SSF109854">
    <property type="entry name" value="DinB/YfiT-like putative metalloenzymes"/>
    <property type="match status" value="1"/>
</dbReference>
<dbReference type="RefSeq" id="WP_207128223.1">
    <property type="nucleotide sequence ID" value="NZ_BOPO01000125.1"/>
</dbReference>
<dbReference type="InterPro" id="IPR024344">
    <property type="entry name" value="MDMPI_metal-binding"/>
</dbReference>
<dbReference type="GO" id="GO:0016853">
    <property type="term" value="F:isomerase activity"/>
    <property type="evidence" value="ECO:0007669"/>
    <property type="project" value="UniProtKB-KW"/>
</dbReference>
<accession>A0A8J4AH64</accession>
<dbReference type="AlphaFoldDB" id="A0A8J4AH64"/>
<feature type="region of interest" description="Disordered" evidence="1">
    <location>
        <begin position="1"/>
        <end position="32"/>
    </location>
</feature>
<evidence type="ECO:0000259" key="2">
    <source>
        <dbReference type="Pfam" id="PF11716"/>
    </source>
</evidence>
<name>A0A8J4AH64_9ACTN</name>